<evidence type="ECO:0000313" key="5">
    <source>
        <dbReference type="EMBL" id="ETI59912.1"/>
    </source>
</evidence>
<evidence type="ECO:0000256" key="3">
    <source>
        <dbReference type="SAM" id="SignalP"/>
    </source>
</evidence>
<keyword evidence="1 3" id="KW-0732">Signal</keyword>
<name>W1RSE5_9GAMM</name>
<proteinExistence type="predicted"/>
<dbReference type="Gene3D" id="3.40.50.1820">
    <property type="entry name" value="alpha/beta hydrolase"/>
    <property type="match status" value="1"/>
</dbReference>
<dbReference type="GO" id="GO:0008236">
    <property type="term" value="F:serine-type peptidase activity"/>
    <property type="evidence" value="ECO:0007669"/>
    <property type="project" value="InterPro"/>
</dbReference>
<dbReference type="InterPro" id="IPR050955">
    <property type="entry name" value="Plant_Biomass_Hydrol_Est"/>
</dbReference>
<protein>
    <submittedName>
        <fullName evidence="5">Signal peptide protein</fullName>
    </submittedName>
</protein>
<dbReference type="InterPro" id="IPR029058">
    <property type="entry name" value="AB_hydrolase_fold"/>
</dbReference>
<accession>W1RSE5</accession>
<feature type="chain" id="PRO_5004809163" evidence="3">
    <location>
        <begin position="29"/>
        <end position="333"/>
    </location>
</feature>
<comment type="caution">
    <text evidence="5">The sequence shown here is derived from an EMBL/GenBank/DDBJ whole genome shotgun (WGS) entry which is preliminary data.</text>
</comment>
<keyword evidence="6" id="KW-1185">Reference proteome</keyword>
<evidence type="ECO:0000259" key="4">
    <source>
        <dbReference type="Pfam" id="PF00326"/>
    </source>
</evidence>
<dbReference type="PATRIC" id="fig|1208321.3.peg.2355"/>
<gene>
    <name evidence="5" type="ORF">D104_11820</name>
</gene>
<feature type="domain" description="Peptidase S9 prolyl oligopeptidase catalytic" evidence="4">
    <location>
        <begin position="145"/>
        <end position="228"/>
    </location>
</feature>
<dbReference type="SUPFAM" id="SSF53474">
    <property type="entry name" value="alpha/beta-Hydrolases"/>
    <property type="match status" value="1"/>
</dbReference>
<evidence type="ECO:0000256" key="1">
    <source>
        <dbReference type="ARBA" id="ARBA00022729"/>
    </source>
</evidence>
<evidence type="ECO:0000313" key="6">
    <source>
        <dbReference type="Proteomes" id="UP000018857"/>
    </source>
</evidence>
<dbReference type="AlphaFoldDB" id="W1RSE5"/>
<feature type="region of interest" description="Disordered" evidence="2">
    <location>
        <begin position="29"/>
        <end position="54"/>
    </location>
</feature>
<dbReference type="Pfam" id="PF00326">
    <property type="entry name" value="Peptidase_S9"/>
    <property type="match status" value="1"/>
</dbReference>
<dbReference type="RefSeq" id="WP_024024448.1">
    <property type="nucleotide sequence ID" value="NZ_AYOZ01000023.1"/>
</dbReference>
<evidence type="ECO:0000256" key="2">
    <source>
        <dbReference type="SAM" id="MobiDB-lite"/>
    </source>
</evidence>
<dbReference type="Proteomes" id="UP000018857">
    <property type="component" value="Unassembled WGS sequence"/>
</dbReference>
<dbReference type="EMBL" id="AYOZ01000023">
    <property type="protein sequence ID" value="ETI59912.1"/>
    <property type="molecule type" value="Genomic_DNA"/>
</dbReference>
<dbReference type="GO" id="GO:0006508">
    <property type="term" value="P:proteolysis"/>
    <property type="evidence" value="ECO:0007669"/>
    <property type="project" value="InterPro"/>
</dbReference>
<dbReference type="OrthoDB" id="9764953at2"/>
<reference evidence="5 6" key="1">
    <citation type="journal article" date="2014" name="Genome Announc.">
        <title>Draft Genome Sequence of Marinomonas sp. Strain D104, a Polycyclic Aromatic Hydrocarbon-Degrading Bacterium from the Deep-Sea Sediment of the Arctic Ocean.</title>
        <authorList>
            <person name="Dong C."/>
            <person name="Bai X."/>
            <person name="Lai Q."/>
            <person name="Xie Y."/>
            <person name="Chen X."/>
            <person name="Shao Z."/>
        </authorList>
    </citation>
    <scope>NUCLEOTIDE SEQUENCE [LARGE SCALE GENOMIC DNA]</scope>
    <source>
        <strain evidence="5 6">D104</strain>
    </source>
</reference>
<sequence>MTFLKKTHWLRMSLLPLVLLTAACSAPQAEKDAGQRSPLDGGTPSMPMMDKSQDEPLQSMIKNVKPAFQSFVYKDEQTGLSVPYNLYIPKQSIDKTPLPLVLFIADASVVGKDVTAPLVQGYGGMIWATAASQLKNPSFVLVPQFQTVILDDHGSYTTSDYIELTARMTKYVSQQYNIDQHRLYATGQSMGAMTLMLLSAKHPDLFAAQMFVAGQWDINELSALKDQTFFYLVSAGDPKASAGQTELYDALTQQGTTISTAIWNARWDESQLTRAINALVEKGNRLNFVTFEKGTTLPAGTTADSPAGEHMYTFDAAYKIDAVRHWLFQQHKE</sequence>
<organism evidence="5 6">
    <name type="scientific">Marinomonas profundimaris</name>
    <dbReference type="NCBI Taxonomy" id="1208321"/>
    <lineage>
        <taxon>Bacteria</taxon>
        <taxon>Pseudomonadati</taxon>
        <taxon>Pseudomonadota</taxon>
        <taxon>Gammaproteobacteria</taxon>
        <taxon>Oceanospirillales</taxon>
        <taxon>Oceanospirillaceae</taxon>
        <taxon>Marinomonas</taxon>
    </lineage>
</organism>
<dbReference type="PROSITE" id="PS51257">
    <property type="entry name" value="PROKAR_LIPOPROTEIN"/>
    <property type="match status" value="1"/>
</dbReference>
<dbReference type="PANTHER" id="PTHR43037">
    <property type="entry name" value="UNNAMED PRODUCT-RELATED"/>
    <property type="match status" value="1"/>
</dbReference>
<dbReference type="PANTHER" id="PTHR43037:SF1">
    <property type="entry name" value="BLL1128 PROTEIN"/>
    <property type="match status" value="1"/>
</dbReference>
<feature type="signal peptide" evidence="3">
    <location>
        <begin position="1"/>
        <end position="28"/>
    </location>
</feature>
<dbReference type="InterPro" id="IPR001375">
    <property type="entry name" value="Peptidase_S9_cat"/>
</dbReference>
<dbReference type="eggNOG" id="COG4099">
    <property type="taxonomic scope" value="Bacteria"/>
</dbReference>
<dbReference type="STRING" id="1208321.D104_11820"/>